<feature type="domain" description="FecR protein" evidence="2">
    <location>
        <begin position="141"/>
        <end position="230"/>
    </location>
</feature>
<dbReference type="EMBL" id="JAAAWN010000005">
    <property type="protein sequence ID" value="NDV90568.1"/>
    <property type="molecule type" value="Genomic_DNA"/>
</dbReference>
<dbReference type="PIRSF" id="PIRSF018266">
    <property type="entry name" value="FecR"/>
    <property type="match status" value="1"/>
</dbReference>
<keyword evidence="1" id="KW-1133">Transmembrane helix</keyword>
<dbReference type="Gene3D" id="2.60.120.1440">
    <property type="match status" value="1"/>
</dbReference>
<dbReference type="PANTHER" id="PTHR30273">
    <property type="entry name" value="PERIPLASMIC SIGNAL SENSOR AND SIGMA FACTOR ACTIVATOR FECR-RELATED"/>
    <property type="match status" value="1"/>
</dbReference>
<accession>A0A7X5LJQ2</accession>
<keyword evidence="1" id="KW-0812">Transmembrane</keyword>
<dbReference type="PANTHER" id="PTHR30273:SF2">
    <property type="entry name" value="PROTEIN FECR"/>
    <property type="match status" value="1"/>
</dbReference>
<dbReference type="RefSeq" id="WP_163084162.1">
    <property type="nucleotide sequence ID" value="NZ_JAAAWN010000005.1"/>
</dbReference>
<dbReference type="AlphaFoldDB" id="A0A7X5LJQ2"/>
<evidence type="ECO:0000259" key="2">
    <source>
        <dbReference type="Pfam" id="PF04773"/>
    </source>
</evidence>
<organism evidence="3 4">
    <name type="scientific">Alteromonas profundi</name>
    <dbReference type="NCBI Taxonomy" id="2696062"/>
    <lineage>
        <taxon>Bacteria</taxon>
        <taxon>Pseudomonadati</taxon>
        <taxon>Pseudomonadota</taxon>
        <taxon>Gammaproteobacteria</taxon>
        <taxon>Alteromonadales</taxon>
        <taxon>Alteromonadaceae</taxon>
        <taxon>Alteromonas/Salinimonas group</taxon>
        <taxon>Alteromonas</taxon>
    </lineage>
</organism>
<dbReference type="InterPro" id="IPR012373">
    <property type="entry name" value="Ferrdict_sens_TM"/>
</dbReference>
<keyword evidence="4" id="KW-1185">Reference proteome</keyword>
<dbReference type="InterPro" id="IPR006860">
    <property type="entry name" value="FecR"/>
</dbReference>
<evidence type="ECO:0000256" key="1">
    <source>
        <dbReference type="SAM" id="Phobius"/>
    </source>
</evidence>
<proteinExistence type="predicted"/>
<keyword evidence="1" id="KW-0472">Membrane</keyword>
<sequence length="340" mass="37551">MESRISGNNDMTASALDEAADWFDRMDELTPKEHQEFATWLTSDTNKLAFKKIASAMGQPEVHARVHALSKALEQNQSFKKPAKKPNRFNTYISLATAASLVIFAFYFSGGYFNSNSSAGNSSFASVPPVTASNGPEVFTTSIAQEKTNILNDGSVVYQSGNSQIRVAYNDEKREVKLAKGQAYFDVMHGPERPFVVDVESATITVVGTAFDVDRVGASTQIKVYEGIVRVEADRLVLLHKGEQASLVDGVIQKTSSFHPQQLPSWRTGWIEIEDEPIGHLITRLNRYSKKPLAYLGDPAVSISGRFNLRSTYESVELISLATGLAIEELESRYVIRQAE</sequence>
<dbReference type="Pfam" id="PF04773">
    <property type="entry name" value="FecR"/>
    <property type="match status" value="1"/>
</dbReference>
<protein>
    <recommendedName>
        <fullName evidence="2">FecR protein domain-containing protein</fullName>
    </recommendedName>
</protein>
<dbReference type="GO" id="GO:0016989">
    <property type="term" value="F:sigma factor antagonist activity"/>
    <property type="evidence" value="ECO:0007669"/>
    <property type="project" value="TreeGrafter"/>
</dbReference>
<feature type="transmembrane region" description="Helical" evidence="1">
    <location>
        <begin position="89"/>
        <end position="108"/>
    </location>
</feature>
<name>A0A7X5LJQ2_9ALTE</name>
<reference evidence="3 4" key="1">
    <citation type="submission" date="2020-01" db="EMBL/GenBank/DDBJ databases">
        <authorList>
            <person name="Chen J."/>
            <person name="Zhu S."/>
            <person name="Yang J."/>
        </authorList>
    </citation>
    <scope>NUCLEOTIDE SEQUENCE [LARGE SCALE GENOMIC DNA]</scope>
    <source>
        <strain evidence="3 4">345S023</strain>
    </source>
</reference>
<evidence type="ECO:0000313" key="4">
    <source>
        <dbReference type="Proteomes" id="UP000470213"/>
    </source>
</evidence>
<evidence type="ECO:0000313" key="3">
    <source>
        <dbReference type="EMBL" id="NDV90568.1"/>
    </source>
</evidence>
<gene>
    <name evidence="3" type="ORF">GTH32_05075</name>
</gene>
<dbReference type="Proteomes" id="UP000470213">
    <property type="component" value="Unassembled WGS sequence"/>
</dbReference>
<comment type="caution">
    <text evidence="3">The sequence shown here is derived from an EMBL/GenBank/DDBJ whole genome shotgun (WGS) entry which is preliminary data.</text>
</comment>